<feature type="signal peptide" evidence="2">
    <location>
        <begin position="1"/>
        <end position="20"/>
    </location>
</feature>
<dbReference type="GeneID" id="102656640"/>
<dbReference type="AlphaFoldDB" id="A0A7M7GY84"/>
<dbReference type="EnsemblMetazoa" id="XM_006570118">
    <property type="protein sequence ID" value="XP_006570181"/>
    <property type="gene ID" value="LOC102656640"/>
</dbReference>
<feature type="region of interest" description="Disordered" evidence="1">
    <location>
        <begin position="132"/>
        <end position="181"/>
    </location>
</feature>
<evidence type="ECO:0000313" key="4">
    <source>
        <dbReference type="Proteomes" id="UP000005203"/>
    </source>
</evidence>
<protein>
    <submittedName>
        <fullName evidence="5">Uncharacterized protein LOC102656640</fullName>
    </submittedName>
</protein>
<feature type="chain" id="PRO_5044659716" evidence="2">
    <location>
        <begin position="21"/>
        <end position="372"/>
    </location>
</feature>
<organism evidence="3">
    <name type="scientific">Apis mellifera</name>
    <name type="common">Honeybee</name>
    <dbReference type="NCBI Taxonomy" id="7460"/>
    <lineage>
        <taxon>Eukaryota</taxon>
        <taxon>Metazoa</taxon>
        <taxon>Ecdysozoa</taxon>
        <taxon>Arthropoda</taxon>
        <taxon>Hexapoda</taxon>
        <taxon>Insecta</taxon>
        <taxon>Pterygota</taxon>
        <taxon>Neoptera</taxon>
        <taxon>Endopterygota</taxon>
        <taxon>Hymenoptera</taxon>
        <taxon>Apocrita</taxon>
        <taxon>Aculeata</taxon>
        <taxon>Apoidea</taxon>
        <taxon>Anthophila</taxon>
        <taxon>Apidae</taxon>
        <taxon>Apis</taxon>
    </lineage>
</organism>
<accession>A0A7M7GY84</accession>
<reference evidence="5" key="2">
    <citation type="submission" date="2025-04" db="UniProtKB">
        <authorList>
            <consortium name="RefSeq"/>
        </authorList>
    </citation>
    <scope>IDENTIFICATION</scope>
    <source>
        <strain evidence="5">DH4</strain>
        <tissue evidence="5">Whole body</tissue>
    </source>
</reference>
<dbReference type="OrthoDB" id="7676095at2759"/>
<dbReference type="RefSeq" id="XP_006570181.2">
    <property type="nucleotide sequence ID" value="XM_006570118.3"/>
</dbReference>
<evidence type="ECO:0000313" key="3">
    <source>
        <dbReference type="EnsemblMetazoa" id="XP_006570181"/>
    </source>
</evidence>
<gene>
    <name evidence="5" type="primary">LOC102656640</name>
</gene>
<keyword evidence="2" id="KW-0732">Signal</keyword>
<keyword evidence="4" id="KW-1185">Reference proteome</keyword>
<sequence>MRCSAFCMLLLTSGPLITYANKVVLVIPQQTRRMYNGGSGPSWQPRFRKSSLGNEVHYQKYHHSPPAHYFPKKSVYRSPPFPHGGDDFDQGHEHVNHVRIPYGKDISHAISFGKGYIPYDKIKGSFSLGRERKPSLQEQNYQPEPEFSSTQYTSSDSDYLPSGQSYESSHPETFFPDPETALNYNERRNDRKKFYSSRSIEKNIIGNNPLSFDKDQILLLQQKGVNLYKNVSPQPQDGVLLPSGVPSATIGGSKEGIVLRDTVALDEYQQKLQEMTKSWPQFLSNPATAFANNYQSQHVTASYSTDGSSVGGISGSIDWATNFAQPKRGYDVKEDTVEQPQNFRTPVYASSYNTVSVPVSVAIPAIGQAVHG</sequence>
<dbReference type="Proteomes" id="UP000005203">
    <property type="component" value="Linkage group LG1"/>
</dbReference>
<evidence type="ECO:0000313" key="5">
    <source>
        <dbReference type="RefSeq" id="XP_006570181.2"/>
    </source>
</evidence>
<dbReference type="KEGG" id="ame:102656640"/>
<name>A0A7M7GY84_APIME</name>
<proteinExistence type="predicted"/>
<accession>A0A8B6Z7S7</accession>
<evidence type="ECO:0000256" key="2">
    <source>
        <dbReference type="SAM" id="SignalP"/>
    </source>
</evidence>
<feature type="compositionally biased region" description="Low complexity" evidence="1">
    <location>
        <begin position="148"/>
        <end position="159"/>
    </location>
</feature>
<evidence type="ECO:0000256" key="1">
    <source>
        <dbReference type="SAM" id="MobiDB-lite"/>
    </source>
</evidence>
<reference evidence="4" key="3">
    <citation type="submission" date="2025-05" db="UniProtKB">
        <authorList>
            <consortium name="RefSeq"/>
        </authorList>
    </citation>
    <scope>NUCLEOTIDE SEQUENCE [LARGE SCALE GENOMIC DNA]</scope>
    <source>
        <strain evidence="4">DH4</strain>
    </source>
</reference>
<reference evidence="3" key="1">
    <citation type="submission" date="2021-01" db="UniProtKB">
        <authorList>
            <consortium name="EnsemblMetazoa"/>
        </authorList>
    </citation>
    <scope>IDENTIFICATION</scope>
    <source>
        <strain evidence="3">DH4</strain>
    </source>
</reference>